<dbReference type="GeneID" id="38114431"/>
<proteinExistence type="predicted"/>
<comment type="caution">
    <text evidence="2">The sequence shown here is derived from an EMBL/GenBank/DDBJ whole genome shotgun (WGS) entry which is preliminary data.</text>
</comment>
<protein>
    <submittedName>
        <fullName evidence="2">Uncharacterized protein</fullName>
    </submittedName>
</protein>
<dbReference type="SUPFAM" id="SSF48403">
    <property type="entry name" value="Ankyrin repeat"/>
    <property type="match status" value="1"/>
</dbReference>
<evidence type="ECO:0000313" key="2">
    <source>
        <dbReference type="EMBL" id="RDW83735.1"/>
    </source>
</evidence>
<organism evidence="2 3">
    <name type="scientific">Aspergillus mulundensis</name>
    <dbReference type="NCBI Taxonomy" id="1810919"/>
    <lineage>
        <taxon>Eukaryota</taxon>
        <taxon>Fungi</taxon>
        <taxon>Dikarya</taxon>
        <taxon>Ascomycota</taxon>
        <taxon>Pezizomycotina</taxon>
        <taxon>Eurotiomycetes</taxon>
        <taxon>Eurotiomycetidae</taxon>
        <taxon>Eurotiales</taxon>
        <taxon>Aspergillaceae</taxon>
        <taxon>Aspergillus</taxon>
        <taxon>Aspergillus subgen. Nidulantes</taxon>
    </lineage>
</organism>
<dbReference type="InterPro" id="IPR036770">
    <property type="entry name" value="Ankyrin_rpt-contain_sf"/>
</dbReference>
<feature type="repeat" description="ANK" evidence="1">
    <location>
        <begin position="86"/>
        <end position="118"/>
    </location>
</feature>
<dbReference type="AlphaFoldDB" id="A0A3D8SBM7"/>
<gene>
    <name evidence="2" type="ORF">DSM5745_04061</name>
</gene>
<dbReference type="Gene3D" id="1.25.40.20">
    <property type="entry name" value="Ankyrin repeat-containing domain"/>
    <property type="match status" value="1"/>
</dbReference>
<reference evidence="2 3" key="1">
    <citation type="journal article" date="2018" name="IMA Fungus">
        <title>IMA Genome-F 9: Draft genome sequence of Annulohypoxylon stygium, Aspergillus mulundensis, Berkeleyomyces basicola (syn. Thielaviopsis basicola), Ceratocystis smalleyi, two Cercospora beticola strains, Coleophoma cylindrospora, Fusarium fracticaudum, Phialophora cf. hyalina, and Morchella septimelata.</title>
        <authorList>
            <person name="Wingfield B.D."/>
            <person name="Bills G.F."/>
            <person name="Dong Y."/>
            <person name="Huang W."/>
            <person name="Nel W.J."/>
            <person name="Swalarsk-Parry B.S."/>
            <person name="Vaghefi N."/>
            <person name="Wilken P.M."/>
            <person name="An Z."/>
            <person name="de Beer Z.W."/>
            <person name="De Vos L."/>
            <person name="Chen L."/>
            <person name="Duong T.A."/>
            <person name="Gao Y."/>
            <person name="Hammerbacher A."/>
            <person name="Kikkert J.R."/>
            <person name="Li Y."/>
            <person name="Li H."/>
            <person name="Li K."/>
            <person name="Li Q."/>
            <person name="Liu X."/>
            <person name="Ma X."/>
            <person name="Naidoo K."/>
            <person name="Pethybridge S.J."/>
            <person name="Sun J."/>
            <person name="Steenkamp E.T."/>
            <person name="van der Nest M.A."/>
            <person name="van Wyk S."/>
            <person name="Wingfield M.J."/>
            <person name="Xiong C."/>
            <person name="Yue Q."/>
            <person name="Zhang X."/>
        </authorList>
    </citation>
    <scope>NUCLEOTIDE SEQUENCE [LARGE SCALE GENOMIC DNA]</scope>
    <source>
        <strain evidence="2 3">DSM 5745</strain>
    </source>
</reference>
<accession>A0A3D8SBM7</accession>
<dbReference type="Proteomes" id="UP000256690">
    <property type="component" value="Unassembled WGS sequence"/>
</dbReference>
<evidence type="ECO:0000313" key="3">
    <source>
        <dbReference type="Proteomes" id="UP000256690"/>
    </source>
</evidence>
<dbReference type="Pfam" id="PF12796">
    <property type="entry name" value="Ank_2"/>
    <property type="match status" value="1"/>
</dbReference>
<dbReference type="SMART" id="SM00248">
    <property type="entry name" value="ANK"/>
    <property type="match status" value="3"/>
</dbReference>
<dbReference type="EMBL" id="PVWQ01000004">
    <property type="protein sequence ID" value="RDW83735.1"/>
    <property type="molecule type" value="Genomic_DNA"/>
</dbReference>
<name>A0A3D8SBM7_9EURO</name>
<keyword evidence="1" id="KW-0040">ANK repeat</keyword>
<keyword evidence="3" id="KW-1185">Reference proteome</keyword>
<evidence type="ECO:0000256" key="1">
    <source>
        <dbReference type="PROSITE-ProRule" id="PRU00023"/>
    </source>
</evidence>
<dbReference type="PROSITE" id="PS50088">
    <property type="entry name" value="ANK_REPEAT"/>
    <property type="match status" value="1"/>
</dbReference>
<dbReference type="InterPro" id="IPR002110">
    <property type="entry name" value="Ankyrin_rpt"/>
</dbReference>
<dbReference type="RefSeq" id="XP_026605073.1">
    <property type="nucleotide sequence ID" value="XM_026746077.1"/>
</dbReference>
<sequence>MAARPASLLKAPPLDKFHDHFVVIATLPGPEHTLSWNTPPVIGSPMYKNCRQARAWSWRVRLVAEAVRAGDGEVTKLLLDDGADPDAGFPLHIAAREDFRQIAKMLIEDGANVHLEQDGKNPLEIAIDWKNGTIMRCIFATGENVRHPP</sequence>
<dbReference type="PROSITE" id="PS50297">
    <property type="entry name" value="ANK_REP_REGION"/>
    <property type="match status" value="1"/>
</dbReference>